<reference evidence="2" key="1">
    <citation type="submission" date="2010-10" db="EMBL/GenBank/DDBJ databases">
        <title>Diversity of nonribosomal peptide synthetase (NRPS) genes in microbial consortia of marine sponges by cultivation and metagenomics.</title>
        <authorList>
            <person name="Pimentel-Elardo S.M."/>
            <person name="Grozdanov L."/>
            <person name="Proksch S."/>
            <person name="Hentschel U."/>
        </authorList>
    </citation>
    <scope>NUCLEOTIDE SEQUENCE</scope>
</reference>
<proteinExistence type="predicted"/>
<dbReference type="EMBL" id="HQ456128">
    <property type="protein sequence ID" value="AEH95294.1"/>
    <property type="molecule type" value="Genomic_DNA"/>
</dbReference>
<evidence type="ECO:0000313" key="2">
    <source>
        <dbReference type="EMBL" id="AEH95294.1"/>
    </source>
</evidence>
<organism evidence="2">
    <name type="scientific">Aplysina aerophoba bacterial symbiont clone AANRPS</name>
    <dbReference type="NCBI Taxonomy" id="1042317"/>
    <lineage>
        <taxon>Bacteria</taxon>
        <taxon>environmental samples</taxon>
    </lineage>
</organism>
<feature type="region of interest" description="Disordered" evidence="1">
    <location>
        <begin position="153"/>
        <end position="174"/>
    </location>
</feature>
<evidence type="ECO:0000256" key="1">
    <source>
        <dbReference type="SAM" id="MobiDB-lite"/>
    </source>
</evidence>
<keyword evidence="2" id="KW-0378">Hydrolase</keyword>
<accession>F8S2Z0</accession>
<sequence length="299" mass="32653">MRYSSRRPLPRDSADHSRGECFARLVLTGREDHHDRNLLGYAERTADRLAMHREKTLAWLSISLYADSVDETTLTGIGFNDQDVRHATVIQPREQETAMAYAERLAAYNEPEAFAVGEAMLDESADTNPTLPSGTTDTAREQAIGRLRSAHKDWAQGRRGDRPPAGGIVDERPTAPGLADAVRRLEHHVRMTELCLSEMQRGPGGTPWGIAERLSLDDLNTFLDTAAQLMLNAAAIVVETSNLTLTPATGQERATLAGTRDPSTAHLAGIATAAATIYEVATRLQSKVPPPADDDDRIH</sequence>
<name>F8S2Z0_9BACT</name>
<protein>
    <submittedName>
        <fullName evidence="2">Putative hydrolase</fullName>
    </submittedName>
</protein>
<dbReference type="AlphaFoldDB" id="F8S2Z0"/>
<feature type="compositionally biased region" description="Basic and acidic residues" evidence="1">
    <location>
        <begin position="153"/>
        <end position="162"/>
    </location>
</feature>
<dbReference type="GO" id="GO:0016787">
    <property type="term" value="F:hydrolase activity"/>
    <property type="evidence" value="ECO:0007669"/>
    <property type="project" value="UniProtKB-KW"/>
</dbReference>